<dbReference type="EMBL" id="JACOPP010000004">
    <property type="protein sequence ID" value="MBC5732953.1"/>
    <property type="molecule type" value="Genomic_DNA"/>
</dbReference>
<dbReference type="InterPro" id="IPR051353">
    <property type="entry name" value="Tobamovirus_resist_UPF0261"/>
</dbReference>
<dbReference type="Pfam" id="PF09370">
    <property type="entry name" value="PEP_hydrolase"/>
    <property type="match status" value="1"/>
</dbReference>
<proteinExistence type="predicted"/>
<evidence type="ECO:0000313" key="3">
    <source>
        <dbReference type="Proteomes" id="UP000661435"/>
    </source>
</evidence>
<gene>
    <name evidence="2" type="ORF">H8S57_04335</name>
</gene>
<organism evidence="2 3">
    <name type="scientific">Lawsonibacter hominis</name>
    <dbReference type="NCBI Taxonomy" id="2763053"/>
    <lineage>
        <taxon>Bacteria</taxon>
        <taxon>Bacillati</taxon>
        <taxon>Bacillota</taxon>
        <taxon>Clostridia</taxon>
        <taxon>Eubacteriales</taxon>
        <taxon>Oscillospiraceae</taxon>
        <taxon>Lawsonibacter</taxon>
    </lineage>
</organism>
<sequence>MNRRTRAEILESLREKERNRALILGTGAGTGLSAVAEEKGGADLIIAYATGRYRMAGRSSMTGRFAFGDANAETVRMAAELRPLVRHAPLIAGVFAQDPFRDMDAFLDELTALGYEGVQNIPGMGGQEIMEGAGCAAALEAVGYGFAREAELVRKAHRRGLLTTPYCSRPDHLKLLVEAGADVLVLHMGLTGRESDHSMVITPLERCAERINALSQLAKELDPHVIVLCHGGPIVSTVEMRYLMQRCPRLAGFYGASTIERIPVEQALMQSVRAFGALTLSSKRRV</sequence>
<dbReference type="GO" id="GO:0016787">
    <property type="term" value="F:hydrolase activity"/>
    <property type="evidence" value="ECO:0007669"/>
    <property type="project" value="UniProtKB-KW"/>
</dbReference>
<dbReference type="Proteomes" id="UP000661435">
    <property type="component" value="Unassembled WGS sequence"/>
</dbReference>
<evidence type="ECO:0000259" key="1">
    <source>
        <dbReference type="Pfam" id="PF09370"/>
    </source>
</evidence>
<name>A0A8J6JBX5_9FIRM</name>
<dbReference type="PANTHER" id="PTHR31862:SF1">
    <property type="entry name" value="UPF0261 DOMAIN PROTEIN (AFU_ORTHOLOGUE AFUA_1G10120)"/>
    <property type="match status" value="1"/>
</dbReference>
<dbReference type="AlphaFoldDB" id="A0A8J6JBX5"/>
<dbReference type="InterPro" id="IPR013785">
    <property type="entry name" value="Aldolase_TIM"/>
</dbReference>
<dbReference type="InterPro" id="IPR015813">
    <property type="entry name" value="Pyrv/PenolPyrv_kinase-like_dom"/>
</dbReference>
<dbReference type="InterPro" id="IPR009215">
    <property type="entry name" value="TIM-br_IGPS-like"/>
</dbReference>
<dbReference type="SUPFAM" id="SSF51621">
    <property type="entry name" value="Phosphoenolpyruvate/pyruvate domain"/>
    <property type="match status" value="1"/>
</dbReference>
<dbReference type="PANTHER" id="PTHR31862">
    <property type="entry name" value="UPF0261 DOMAIN PROTEIN (AFU_ORTHOLOGUE AFUA_1G10120)"/>
    <property type="match status" value="1"/>
</dbReference>
<dbReference type="RefSeq" id="WP_186906851.1">
    <property type="nucleotide sequence ID" value="NZ_JACOPP010000004.1"/>
</dbReference>
<evidence type="ECO:0000313" key="2">
    <source>
        <dbReference type="EMBL" id="MBC5732953.1"/>
    </source>
</evidence>
<keyword evidence="2" id="KW-0378">Hydrolase</keyword>
<feature type="domain" description="TIM-barrel" evidence="1">
    <location>
        <begin position="8"/>
        <end position="277"/>
    </location>
</feature>
<reference evidence="2" key="1">
    <citation type="submission" date="2020-08" db="EMBL/GenBank/DDBJ databases">
        <title>Genome public.</title>
        <authorList>
            <person name="Liu C."/>
            <person name="Sun Q."/>
        </authorList>
    </citation>
    <scope>NUCLEOTIDE SEQUENCE</scope>
    <source>
        <strain evidence="2">NSJ-51</strain>
    </source>
</reference>
<dbReference type="PIRSF" id="PIRSF034452">
    <property type="entry name" value="TIM-br_sig_trnsd"/>
    <property type="match status" value="1"/>
</dbReference>
<accession>A0A8J6JBX5</accession>
<dbReference type="Gene3D" id="3.20.20.70">
    <property type="entry name" value="Aldolase class I"/>
    <property type="match status" value="1"/>
</dbReference>
<comment type="caution">
    <text evidence="2">The sequence shown here is derived from an EMBL/GenBank/DDBJ whole genome shotgun (WGS) entry which is preliminary data.</text>
</comment>
<keyword evidence="3" id="KW-1185">Reference proteome</keyword>
<protein>
    <submittedName>
        <fullName evidence="2">Phosphoenolpyruvate hydrolase family protein</fullName>
    </submittedName>
</protein>